<proteinExistence type="predicted"/>
<dbReference type="Proteomes" id="UP000237056">
    <property type="component" value="Unassembled WGS sequence"/>
</dbReference>
<comment type="caution">
    <text evidence="1">The sequence shown here is derived from an EMBL/GenBank/DDBJ whole genome shotgun (WGS) entry which is preliminary data.</text>
</comment>
<name>A0A2S4N9P2_9FLAO</name>
<dbReference type="EMBL" id="PQNY01000004">
    <property type="protein sequence ID" value="POS02421.1"/>
    <property type="molecule type" value="Genomic_DNA"/>
</dbReference>
<organism evidence="1 2">
    <name type="scientific">Flavobacterium croceum DSM 17960</name>
    <dbReference type="NCBI Taxonomy" id="1121886"/>
    <lineage>
        <taxon>Bacteria</taxon>
        <taxon>Pseudomonadati</taxon>
        <taxon>Bacteroidota</taxon>
        <taxon>Flavobacteriia</taxon>
        <taxon>Flavobacteriales</taxon>
        <taxon>Flavobacteriaceae</taxon>
        <taxon>Flavobacterium</taxon>
    </lineage>
</organism>
<reference evidence="1 2" key="1">
    <citation type="submission" date="2018-01" db="EMBL/GenBank/DDBJ databases">
        <title>Genomic Encyclopedia of Type Strains, Phase I: the one thousand microbial genomes (KMG-I) project.</title>
        <authorList>
            <person name="Goeker M."/>
        </authorList>
    </citation>
    <scope>NUCLEOTIDE SEQUENCE [LARGE SCALE GENOMIC DNA]</scope>
    <source>
        <strain evidence="1 2">DSM 17960</strain>
    </source>
</reference>
<evidence type="ECO:0000313" key="2">
    <source>
        <dbReference type="Proteomes" id="UP000237056"/>
    </source>
</evidence>
<dbReference type="AlphaFoldDB" id="A0A2S4N9P2"/>
<protein>
    <submittedName>
        <fullName evidence="1">Uncharacterized protein</fullName>
    </submittedName>
</protein>
<dbReference type="OrthoDB" id="1274006at2"/>
<evidence type="ECO:0000313" key="1">
    <source>
        <dbReference type="EMBL" id="POS02421.1"/>
    </source>
</evidence>
<accession>A0A2S4N9P2</accession>
<gene>
    <name evidence="1" type="ORF">Q361_104143</name>
</gene>
<dbReference type="RefSeq" id="WP_103725475.1">
    <property type="nucleotide sequence ID" value="NZ_PQNY01000004.1"/>
</dbReference>
<sequence length="235" mass="27403">MKKYLILFIIFIQVSNAQTINKYKYAIVPNKFSFSKVENQHNLNVLSKLMLKKYGLIAYTEADTIPSFITSNPCEVLYLDVEATNTMFSTKTKVLLKDCEKKIVAESGVGISKEKEYYTAYNEALRMAFDNFSALKMYQYTPSENQTKVSQSVHTTEQKEVVVMNTKLQKVMYGQNFKILDYNGVVLLSCYKTSLENVYLADKNGEKGLFYLQNNQWFFEYYQNEKRVVEQYNLE</sequence>
<keyword evidence="2" id="KW-1185">Reference proteome</keyword>